<organism evidence="2">
    <name type="scientific">Prevotella sp. GTC17262</name>
    <dbReference type="NCBI Taxonomy" id="3236797"/>
    <lineage>
        <taxon>Bacteria</taxon>
        <taxon>Pseudomonadati</taxon>
        <taxon>Bacteroidota</taxon>
        <taxon>Bacteroidia</taxon>
        <taxon>Bacteroidales</taxon>
        <taxon>Prevotellaceae</taxon>
        <taxon>Prevotella</taxon>
    </lineage>
</organism>
<keyword evidence="1" id="KW-1133">Transmembrane helix</keyword>
<protein>
    <submittedName>
        <fullName evidence="2">Uncharacterized protein</fullName>
    </submittedName>
</protein>
<dbReference type="Pfam" id="PF14897">
    <property type="entry name" value="EpsG"/>
    <property type="match status" value="1"/>
</dbReference>
<keyword evidence="1" id="KW-0472">Membrane</keyword>
<dbReference type="EMBL" id="AP035789">
    <property type="protein sequence ID" value="BFO80562.1"/>
    <property type="molecule type" value="Genomic_DNA"/>
</dbReference>
<keyword evidence="1" id="KW-0812">Transmembrane</keyword>
<gene>
    <name evidence="2" type="ORF">GTC17262_07530</name>
</gene>
<sequence>MASLGGERTDQYVDEMSGFRPEYILEVIVFISIFFIRYNRISNSKKDLVFFNMSLVFCAVLLLFMRFGEGGRFGWYFLMGIIYMLTKFSNTKKMYGRAISMFTITLSFVLFMRVTYSWSFNLIPYKTFLTNGYPSGAKWIYEQYEYNHLYTTDKFCRPVFFFRNRN</sequence>
<name>A0AB33JMA5_9BACT</name>
<feature type="transmembrane region" description="Helical" evidence="1">
    <location>
        <begin position="20"/>
        <end position="36"/>
    </location>
</feature>
<proteinExistence type="predicted"/>
<feature type="transmembrane region" description="Helical" evidence="1">
    <location>
        <begin position="101"/>
        <end position="119"/>
    </location>
</feature>
<dbReference type="InterPro" id="IPR049458">
    <property type="entry name" value="EpsG-like"/>
</dbReference>
<reference evidence="2" key="1">
    <citation type="submission" date="2024-07" db="EMBL/GenBank/DDBJ databases">
        <title>Complete genome sequence of Prevotella sp. YM-2024 GTC17262.</title>
        <authorList>
            <person name="Hayashi M."/>
            <person name="Muto Y."/>
            <person name="Tanaka K."/>
            <person name="Niwa H."/>
        </authorList>
    </citation>
    <scope>NUCLEOTIDE SEQUENCE</scope>
    <source>
        <strain evidence="2">GTC17262</strain>
    </source>
</reference>
<accession>A0AB33JMA5</accession>
<evidence type="ECO:0000256" key="1">
    <source>
        <dbReference type="SAM" id="Phobius"/>
    </source>
</evidence>
<feature type="transmembrane region" description="Helical" evidence="1">
    <location>
        <begin position="73"/>
        <end position="89"/>
    </location>
</feature>
<evidence type="ECO:0000313" key="2">
    <source>
        <dbReference type="EMBL" id="BFO80562.1"/>
    </source>
</evidence>
<dbReference type="AlphaFoldDB" id="A0AB33JMA5"/>
<feature type="transmembrane region" description="Helical" evidence="1">
    <location>
        <begin position="48"/>
        <end position="67"/>
    </location>
</feature>